<organism evidence="12 13">
    <name type="scientific">Trichogramma kaykai</name>
    <dbReference type="NCBI Taxonomy" id="54128"/>
    <lineage>
        <taxon>Eukaryota</taxon>
        <taxon>Metazoa</taxon>
        <taxon>Ecdysozoa</taxon>
        <taxon>Arthropoda</taxon>
        <taxon>Hexapoda</taxon>
        <taxon>Insecta</taxon>
        <taxon>Pterygota</taxon>
        <taxon>Neoptera</taxon>
        <taxon>Endopterygota</taxon>
        <taxon>Hymenoptera</taxon>
        <taxon>Apocrita</taxon>
        <taxon>Proctotrupomorpha</taxon>
        <taxon>Chalcidoidea</taxon>
        <taxon>Trichogrammatidae</taxon>
        <taxon>Trichogramma</taxon>
    </lineage>
</organism>
<comment type="caution">
    <text evidence="12">The sequence shown here is derived from an EMBL/GenBank/DDBJ whole genome shotgun (WGS) entry which is preliminary data.</text>
</comment>
<reference evidence="12 13" key="1">
    <citation type="journal article" date="2024" name="bioRxiv">
        <title>A reference genome for Trichogramma kaykai: A tiny desert-dwelling parasitoid wasp with competing sex-ratio distorters.</title>
        <authorList>
            <person name="Culotta J."/>
            <person name="Lindsey A.R."/>
        </authorList>
    </citation>
    <scope>NUCLEOTIDE SEQUENCE [LARGE SCALE GENOMIC DNA]</scope>
    <source>
        <strain evidence="12 13">KSX58</strain>
    </source>
</reference>
<evidence type="ECO:0000256" key="3">
    <source>
        <dbReference type="ARBA" id="ARBA00013738"/>
    </source>
</evidence>
<gene>
    <name evidence="12" type="ORF">TKK_020382</name>
</gene>
<keyword evidence="4" id="KW-0963">Cytoplasm</keyword>
<dbReference type="InterPro" id="IPR042618">
    <property type="entry name" value="IQCG"/>
</dbReference>
<feature type="compositionally biased region" description="Low complexity" evidence="11">
    <location>
        <begin position="46"/>
        <end position="66"/>
    </location>
</feature>
<feature type="coiled-coil region" evidence="10">
    <location>
        <begin position="238"/>
        <end position="265"/>
    </location>
</feature>
<evidence type="ECO:0000256" key="7">
    <source>
        <dbReference type="ARBA" id="ARBA00023212"/>
    </source>
</evidence>
<comment type="subcellular location">
    <subcellularLocation>
        <location evidence="1">Cytoplasm</location>
        <location evidence="1">Cytoskeleton</location>
        <location evidence="1">Flagellum axoneme</location>
    </subcellularLocation>
</comment>
<keyword evidence="6" id="KW-0969">Cilium</keyword>
<dbReference type="PANTHER" id="PTHR14871">
    <property type="entry name" value="DYNEIN REGULATORY COMPLEX PROTEIN 9"/>
    <property type="match status" value="1"/>
</dbReference>
<evidence type="ECO:0000256" key="2">
    <source>
        <dbReference type="ARBA" id="ARBA00008222"/>
    </source>
</evidence>
<accession>A0ABD2VSR7</accession>
<evidence type="ECO:0000256" key="9">
    <source>
        <dbReference type="ARBA" id="ARBA00032183"/>
    </source>
</evidence>
<evidence type="ECO:0000256" key="8">
    <source>
        <dbReference type="ARBA" id="ARBA00023273"/>
    </source>
</evidence>
<keyword evidence="5" id="KW-0282">Flagellum</keyword>
<dbReference type="Pfam" id="PF00612">
    <property type="entry name" value="IQ"/>
    <property type="match status" value="1"/>
</dbReference>
<dbReference type="AlphaFoldDB" id="A0ABD2VSR7"/>
<comment type="similarity">
    <text evidence="2">Belongs to the DRC9 family.</text>
</comment>
<dbReference type="Proteomes" id="UP001627154">
    <property type="component" value="Unassembled WGS sequence"/>
</dbReference>
<dbReference type="SMART" id="SM00015">
    <property type="entry name" value="IQ"/>
    <property type="match status" value="1"/>
</dbReference>
<evidence type="ECO:0000256" key="11">
    <source>
        <dbReference type="SAM" id="MobiDB-lite"/>
    </source>
</evidence>
<dbReference type="PANTHER" id="PTHR14871:SF1">
    <property type="entry name" value="DYNEIN REGULATORY COMPLEX PROTEIN 9"/>
    <property type="match status" value="1"/>
</dbReference>
<proteinExistence type="inferred from homology"/>
<dbReference type="InterPro" id="IPR000048">
    <property type="entry name" value="IQ_motif_EF-hand-BS"/>
</dbReference>
<evidence type="ECO:0000256" key="10">
    <source>
        <dbReference type="SAM" id="Coils"/>
    </source>
</evidence>
<evidence type="ECO:0000256" key="1">
    <source>
        <dbReference type="ARBA" id="ARBA00004611"/>
    </source>
</evidence>
<feature type="region of interest" description="Disordered" evidence="11">
    <location>
        <begin position="41"/>
        <end position="82"/>
    </location>
</feature>
<name>A0ABD2VSR7_9HYME</name>
<dbReference type="Gene3D" id="1.20.5.190">
    <property type="match status" value="1"/>
</dbReference>
<dbReference type="EMBL" id="JBJJXI010000182">
    <property type="protein sequence ID" value="KAL3383714.1"/>
    <property type="molecule type" value="Genomic_DNA"/>
</dbReference>
<protein>
    <recommendedName>
        <fullName evidence="3">Dynein regulatory complex protein 9</fullName>
    </recommendedName>
    <alternativeName>
        <fullName evidence="9">IQ domain-containing protein G</fullName>
    </alternativeName>
</protein>
<feature type="coiled-coil region" evidence="10">
    <location>
        <begin position="335"/>
        <end position="386"/>
    </location>
</feature>
<keyword evidence="13" id="KW-1185">Reference proteome</keyword>
<evidence type="ECO:0000313" key="12">
    <source>
        <dbReference type="EMBL" id="KAL3383714.1"/>
    </source>
</evidence>
<keyword evidence="7" id="KW-0206">Cytoskeleton</keyword>
<evidence type="ECO:0000256" key="5">
    <source>
        <dbReference type="ARBA" id="ARBA00022846"/>
    </source>
</evidence>
<keyword evidence="8" id="KW-0966">Cell projection</keyword>
<feature type="region of interest" description="Disordered" evidence="11">
    <location>
        <begin position="1"/>
        <end position="23"/>
    </location>
</feature>
<dbReference type="CDD" id="cd23767">
    <property type="entry name" value="IQCD"/>
    <property type="match status" value="1"/>
</dbReference>
<sequence length="442" mass="51697">MASTEVKNDEPVKDETEKSKKSVNLKEIRLTAITIDSDADFEDASSRSLGSAGSSNISPSHNSSVSDDPAIGPQYGSRPSINPGVYRLSMHLEAKSKAERRVEELESTMFSLVVREAIDELDILKRTIRREPPKLKEQNFCRKNPEDKRPKMLHFVEETSHELVVLPVAEKLLRDIGWAQNILSITVEELESNGSYYTLLHHVNEIASEHEKRHKSQMNSEVLEDMAKDLEDSIEYFRATSRQKIQQYHDELENLEKSIDESFCANNEKIDYTERTEQTRYEQKQHELWLKEQSVLRKIDLLDKSKKSEDRTSRELQAYMKLAIAECEAQTVDWTNRYNSELEQRSQRMNEMKEKIEKIQEELEKLEELRAERQVLVDEYEAEQQRILDEIEYWKAVHRAATIIQSLWRGYMVRHELGEFANLKVLLLKAKKKKKKGKKKKK</sequence>
<dbReference type="PROSITE" id="PS50096">
    <property type="entry name" value="IQ"/>
    <property type="match status" value="1"/>
</dbReference>
<evidence type="ECO:0000256" key="4">
    <source>
        <dbReference type="ARBA" id="ARBA00022490"/>
    </source>
</evidence>
<evidence type="ECO:0000256" key="6">
    <source>
        <dbReference type="ARBA" id="ARBA00023069"/>
    </source>
</evidence>
<evidence type="ECO:0000313" key="13">
    <source>
        <dbReference type="Proteomes" id="UP001627154"/>
    </source>
</evidence>
<keyword evidence="10" id="KW-0175">Coiled coil</keyword>